<dbReference type="Proteomes" id="UP000054937">
    <property type="component" value="Unassembled WGS sequence"/>
</dbReference>
<sequence length="242" mass="28609">MLNSKGGTILIGVNDDCQVVGLNLTTKQQDNYKLFIHNQVLYNQKVGILEPTIEDKIQMSFIPVQTQNQIWIKQTWIYKLHISPDQTEKVYTLQNNEKSNNFNCFQRLDGQNRKLNLQNFKELMYSKSKQFNLKKFEKIHECKTIPDEEGRKRCSEKVINQQNQDTQKSKSNSPKKKKKTNDQLKRKNKEILAKPVEDLPILRNYKPIQKVDIQENTQQQVKIFKNLNELKIRFIIVLTWSV</sequence>
<feature type="compositionally biased region" description="Basic and acidic residues" evidence="1">
    <location>
        <begin position="180"/>
        <end position="189"/>
    </location>
</feature>
<gene>
    <name evidence="3" type="ORF">PPERSA_03442</name>
</gene>
<dbReference type="InterPro" id="IPR007421">
    <property type="entry name" value="Schlafen_AlbA_2_dom"/>
</dbReference>
<reference evidence="3 4" key="1">
    <citation type="journal article" date="2015" name="Sci. Rep.">
        <title>Genome of the facultative scuticociliatosis pathogen Pseudocohnilembus persalinus provides insight into its virulence through horizontal gene transfer.</title>
        <authorList>
            <person name="Xiong J."/>
            <person name="Wang G."/>
            <person name="Cheng J."/>
            <person name="Tian M."/>
            <person name="Pan X."/>
            <person name="Warren A."/>
            <person name="Jiang C."/>
            <person name="Yuan D."/>
            <person name="Miao W."/>
        </authorList>
    </citation>
    <scope>NUCLEOTIDE SEQUENCE [LARGE SCALE GENOMIC DNA]</scope>
    <source>
        <strain evidence="3">36N120E</strain>
    </source>
</reference>
<proteinExistence type="predicted"/>
<feature type="region of interest" description="Disordered" evidence="1">
    <location>
        <begin position="159"/>
        <end position="189"/>
    </location>
</feature>
<dbReference type="InterPro" id="IPR038461">
    <property type="entry name" value="Schlafen_AlbA_2_dom_sf"/>
</dbReference>
<dbReference type="Pfam" id="PF04326">
    <property type="entry name" value="SLFN_AlbA_2"/>
    <property type="match status" value="1"/>
</dbReference>
<protein>
    <recommendedName>
        <fullName evidence="2">Schlafen AlbA-2 domain-containing protein</fullName>
    </recommendedName>
</protein>
<dbReference type="InParanoid" id="A0A0V0QBP9"/>
<name>A0A0V0QBP9_PSEPJ</name>
<dbReference type="Gene3D" id="3.30.950.30">
    <property type="entry name" value="Schlafen, AAA domain"/>
    <property type="match status" value="1"/>
</dbReference>
<dbReference type="OrthoDB" id="285690at2759"/>
<evidence type="ECO:0000259" key="2">
    <source>
        <dbReference type="Pfam" id="PF04326"/>
    </source>
</evidence>
<evidence type="ECO:0000313" key="4">
    <source>
        <dbReference type="Proteomes" id="UP000054937"/>
    </source>
</evidence>
<evidence type="ECO:0000313" key="3">
    <source>
        <dbReference type="EMBL" id="KRW99641.1"/>
    </source>
</evidence>
<feature type="domain" description="Schlafen AlbA-2" evidence="2">
    <location>
        <begin position="1"/>
        <end position="116"/>
    </location>
</feature>
<organism evidence="3 4">
    <name type="scientific">Pseudocohnilembus persalinus</name>
    <name type="common">Ciliate</name>
    <dbReference type="NCBI Taxonomy" id="266149"/>
    <lineage>
        <taxon>Eukaryota</taxon>
        <taxon>Sar</taxon>
        <taxon>Alveolata</taxon>
        <taxon>Ciliophora</taxon>
        <taxon>Intramacronucleata</taxon>
        <taxon>Oligohymenophorea</taxon>
        <taxon>Scuticociliatia</taxon>
        <taxon>Philasterida</taxon>
        <taxon>Pseudocohnilembidae</taxon>
        <taxon>Pseudocohnilembus</taxon>
    </lineage>
</organism>
<dbReference type="EMBL" id="LDAU01000205">
    <property type="protein sequence ID" value="KRW99641.1"/>
    <property type="molecule type" value="Genomic_DNA"/>
</dbReference>
<comment type="caution">
    <text evidence="3">The sequence shown here is derived from an EMBL/GenBank/DDBJ whole genome shotgun (WGS) entry which is preliminary data.</text>
</comment>
<evidence type="ECO:0000256" key="1">
    <source>
        <dbReference type="SAM" id="MobiDB-lite"/>
    </source>
</evidence>
<dbReference type="AlphaFoldDB" id="A0A0V0QBP9"/>
<accession>A0A0V0QBP9</accession>
<keyword evidence="4" id="KW-1185">Reference proteome</keyword>